<keyword evidence="2" id="KW-1185">Reference proteome</keyword>
<dbReference type="EMBL" id="BSPC01000027">
    <property type="protein sequence ID" value="GLS20113.1"/>
    <property type="molecule type" value="Genomic_DNA"/>
</dbReference>
<organism evidence="1 2">
    <name type="scientific">Labrys miyagiensis</name>
    <dbReference type="NCBI Taxonomy" id="346912"/>
    <lineage>
        <taxon>Bacteria</taxon>
        <taxon>Pseudomonadati</taxon>
        <taxon>Pseudomonadota</taxon>
        <taxon>Alphaproteobacteria</taxon>
        <taxon>Hyphomicrobiales</taxon>
        <taxon>Xanthobacteraceae</taxon>
        <taxon>Labrys</taxon>
    </lineage>
</organism>
<accession>A0ABQ6CIN1</accession>
<evidence type="ECO:0000313" key="2">
    <source>
        <dbReference type="Proteomes" id="UP001156882"/>
    </source>
</evidence>
<protein>
    <recommendedName>
        <fullName evidence="3">Plasmid mobilization relaxosome protein MobC</fullName>
    </recommendedName>
</protein>
<proteinExistence type="predicted"/>
<reference evidence="2" key="1">
    <citation type="journal article" date="2019" name="Int. J. Syst. Evol. Microbiol.">
        <title>The Global Catalogue of Microorganisms (GCM) 10K type strain sequencing project: providing services to taxonomists for standard genome sequencing and annotation.</title>
        <authorList>
            <consortium name="The Broad Institute Genomics Platform"/>
            <consortium name="The Broad Institute Genome Sequencing Center for Infectious Disease"/>
            <person name="Wu L."/>
            <person name="Ma J."/>
        </authorList>
    </citation>
    <scope>NUCLEOTIDE SEQUENCE [LARGE SCALE GENOMIC DNA]</scope>
    <source>
        <strain evidence="2">NBRC 101365</strain>
    </source>
</reference>
<gene>
    <name evidence="1" type="ORF">GCM10007874_31300</name>
</gene>
<name>A0ABQ6CIN1_9HYPH</name>
<evidence type="ECO:0008006" key="3">
    <source>
        <dbReference type="Google" id="ProtNLM"/>
    </source>
</evidence>
<comment type="caution">
    <text evidence="1">The sequence shown here is derived from an EMBL/GenBank/DDBJ whole genome shotgun (WGS) entry which is preliminary data.</text>
</comment>
<sequence>MEETAEGLGISNSDLLRRGARLVSGLGPTFDGETRAAISRMASQIRSIGVNINQAVRAMNAGLVPSNKELQDAFGQLTFLLHETREAYLSLCSDGRARALLAMSEDPRGE</sequence>
<evidence type="ECO:0000313" key="1">
    <source>
        <dbReference type="EMBL" id="GLS20113.1"/>
    </source>
</evidence>
<dbReference type="Proteomes" id="UP001156882">
    <property type="component" value="Unassembled WGS sequence"/>
</dbReference>